<dbReference type="AlphaFoldDB" id="A0A852WI96"/>
<accession>A0A852WI96</accession>
<dbReference type="GO" id="GO:0016779">
    <property type="term" value="F:nucleotidyltransferase activity"/>
    <property type="evidence" value="ECO:0007669"/>
    <property type="project" value="UniProtKB-KW"/>
</dbReference>
<comment type="caution">
    <text evidence="2">The sequence shown here is derived from an EMBL/GenBank/DDBJ whole genome shotgun (WGS) entry which is preliminary data.</text>
</comment>
<evidence type="ECO:0000313" key="3">
    <source>
        <dbReference type="Proteomes" id="UP000573599"/>
    </source>
</evidence>
<protein>
    <submittedName>
        <fullName evidence="2">CTP:molybdopterin cytidylyltransferase MocA</fullName>
    </submittedName>
</protein>
<dbReference type="PANTHER" id="PTHR43777:SF1">
    <property type="entry name" value="MOLYBDENUM COFACTOR CYTIDYLYLTRANSFERASE"/>
    <property type="match status" value="1"/>
</dbReference>
<dbReference type="EMBL" id="JACCAB010000001">
    <property type="protein sequence ID" value="NYG06384.1"/>
    <property type="molecule type" value="Genomic_DNA"/>
</dbReference>
<proteinExistence type="predicted"/>
<evidence type="ECO:0000259" key="1">
    <source>
        <dbReference type="Pfam" id="PF12804"/>
    </source>
</evidence>
<keyword evidence="2" id="KW-0808">Transferase</keyword>
<reference evidence="2 3" key="1">
    <citation type="submission" date="2020-07" db="EMBL/GenBank/DDBJ databases">
        <title>Sequencing the genomes of 1000 actinobacteria strains.</title>
        <authorList>
            <person name="Klenk H.-P."/>
        </authorList>
    </citation>
    <scope>NUCLEOTIDE SEQUENCE [LARGE SCALE GENOMIC DNA]</scope>
    <source>
        <strain evidence="2 3">DSM 23987</strain>
    </source>
</reference>
<sequence length="175" mass="17880">MGLAKALVDDPAGGSFVERGVRVLRDGGCAPVVVVVGAQADRAAALAAAAGAELVVEARDWATGQSASLRRGLETLRDTDADVACVLLVDLPDVGAEVVATVLAAAGDTTDALARAAYRGLPGHPVVIGRDHWEAIAETATGDRGARDYLAIRAHLVVEVGHQASGRDVDTPDDL</sequence>
<dbReference type="Proteomes" id="UP000573599">
    <property type="component" value="Unassembled WGS sequence"/>
</dbReference>
<dbReference type="Gene3D" id="3.90.550.10">
    <property type="entry name" value="Spore Coat Polysaccharide Biosynthesis Protein SpsA, Chain A"/>
    <property type="match status" value="1"/>
</dbReference>
<dbReference type="Pfam" id="PF12804">
    <property type="entry name" value="NTP_transf_3"/>
    <property type="match status" value="1"/>
</dbReference>
<name>A0A852WI96_9MICO</name>
<dbReference type="SUPFAM" id="SSF53448">
    <property type="entry name" value="Nucleotide-diphospho-sugar transferases"/>
    <property type="match status" value="1"/>
</dbReference>
<evidence type="ECO:0000313" key="2">
    <source>
        <dbReference type="EMBL" id="NYG06384.1"/>
    </source>
</evidence>
<keyword evidence="3" id="KW-1185">Reference proteome</keyword>
<dbReference type="PANTHER" id="PTHR43777">
    <property type="entry name" value="MOLYBDENUM COFACTOR CYTIDYLYLTRANSFERASE"/>
    <property type="match status" value="1"/>
</dbReference>
<keyword evidence="2" id="KW-0548">Nucleotidyltransferase</keyword>
<dbReference type="InterPro" id="IPR025877">
    <property type="entry name" value="MobA-like_NTP_Trfase"/>
</dbReference>
<gene>
    <name evidence="2" type="ORF">BJ986_000871</name>
</gene>
<dbReference type="InterPro" id="IPR029044">
    <property type="entry name" value="Nucleotide-diphossugar_trans"/>
</dbReference>
<organism evidence="2 3">
    <name type="scientific">Pedococcus badiiscoriae</name>
    <dbReference type="NCBI Taxonomy" id="642776"/>
    <lineage>
        <taxon>Bacteria</taxon>
        <taxon>Bacillati</taxon>
        <taxon>Actinomycetota</taxon>
        <taxon>Actinomycetes</taxon>
        <taxon>Micrococcales</taxon>
        <taxon>Intrasporangiaceae</taxon>
        <taxon>Pedococcus</taxon>
    </lineage>
</organism>
<feature type="domain" description="MobA-like NTP transferase" evidence="1">
    <location>
        <begin position="1"/>
        <end position="151"/>
    </location>
</feature>